<dbReference type="Proteomes" id="UP000051681">
    <property type="component" value="Unassembled WGS sequence"/>
</dbReference>
<dbReference type="InterPro" id="IPR018666">
    <property type="entry name" value="DUF2125"/>
</dbReference>
<dbReference type="RefSeq" id="WP_058318599.1">
    <property type="nucleotide sequence ID" value="NZ_CYSF01000007.1"/>
</dbReference>
<sequence>MKRLLVVIIVAALFWSTYWFIGSHEVRNGVENWFDDRRTDGWVAETTDIKVAGFPNRFDLTISDLMLADPATGWAWQAPFFQVFALSYKPNHVIATWPHEQQLATPFATYDVSSERMQASVVTAGTDVTLERANLAADRLQIIGPSGDGTTMTAFRAALMTEGENHYRFALGADDLAPAKAFRTLVDTTGRLPRTLSAFSADLSMTFDAPWDRHALEQGRPQPTALDLHLAEAKWGELELALAGDLDIDAQGWATGKLVVKARNWREIVQMAVAAGALTPDWAQTLSGGLEMVAGLSGNPNTLDLPLTFAGETLYFGPLPLGPAPNFTLR</sequence>
<proteinExistence type="predicted"/>
<protein>
    <recommendedName>
        <fullName evidence="3">DUF2125 domain-containing protein</fullName>
    </recommendedName>
</protein>
<name>A0A0P1H3W5_9RHOB</name>
<evidence type="ECO:0000313" key="1">
    <source>
        <dbReference type="EMBL" id="CUH84497.1"/>
    </source>
</evidence>
<evidence type="ECO:0008006" key="3">
    <source>
        <dbReference type="Google" id="ProtNLM"/>
    </source>
</evidence>
<accession>A0A0P1H3W5</accession>
<keyword evidence="2" id="KW-1185">Reference proteome</keyword>
<gene>
    <name evidence="1" type="ORF">TM5383_01708</name>
</gene>
<dbReference type="STRING" id="340021.TM5383_01708"/>
<dbReference type="AlphaFoldDB" id="A0A0P1H3W5"/>
<evidence type="ECO:0000313" key="2">
    <source>
        <dbReference type="Proteomes" id="UP000051681"/>
    </source>
</evidence>
<organism evidence="1 2">
    <name type="scientific">Thalassovita mediterranea</name>
    <dbReference type="NCBI Taxonomy" id="340021"/>
    <lineage>
        <taxon>Bacteria</taxon>
        <taxon>Pseudomonadati</taxon>
        <taxon>Pseudomonadota</taxon>
        <taxon>Alphaproteobacteria</taxon>
        <taxon>Rhodobacterales</taxon>
        <taxon>Roseobacteraceae</taxon>
        <taxon>Thalassovita</taxon>
    </lineage>
</organism>
<reference evidence="1 2" key="1">
    <citation type="submission" date="2015-09" db="EMBL/GenBank/DDBJ databases">
        <authorList>
            <consortium name="Swine Surveillance"/>
        </authorList>
    </citation>
    <scope>NUCLEOTIDE SEQUENCE [LARGE SCALE GENOMIC DNA]</scope>
    <source>
        <strain evidence="1 2">CECT 8383</strain>
    </source>
</reference>
<dbReference type="Pfam" id="PF09898">
    <property type="entry name" value="DUF2125"/>
    <property type="match status" value="1"/>
</dbReference>
<dbReference type="EMBL" id="CYSF01000007">
    <property type="protein sequence ID" value="CUH84497.1"/>
    <property type="molecule type" value="Genomic_DNA"/>
</dbReference>